<protein>
    <submittedName>
        <fullName evidence="1">Uncharacterized protein</fullName>
    </submittedName>
</protein>
<name>A0A974CSX9_XENLA</name>
<accession>A0A974CSX9</accession>
<organism evidence="1 2">
    <name type="scientific">Xenopus laevis</name>
    <name type="common">African clawed frog</name>
    <dbReference type="NCBI Taxonomy" id="8355"/>
    <lineage>
        <taxon>Eukaryota</taxon>
        <taxon>Metazoa</taxon>
        <taxon>Chordata</taxon>
        <taxon>Craniata</taxon>
        <taxon>Vertebrata</taxon>
        <taxon>Euteleostomi</taxon>
        <taxon>Amphibia</taxon>
        <taxon>Batrachia</taxon>
        <taxon>Anura</taxon>
        <taxon>Pipoidea</taxon>
        <taxon>Pipidae</taxon>
        <taxon>Xenopodinae</taxon>
        <taxon>Xenopus</taxon>
        <taxon>Xenopus</taxon>
    </lineage>
</organism>
<gene>
    <name evidence="1" type="ORF">XELAEV_18029165mg</name>
</gene>
<dbReference type="Proteomes" id="UP000694892">
    <property type="component" value="Chromosome 5S"/>
</dbReference>
<dbReference type="AlphaFoldDB" id="A0A974CSX9"/>
<sequence length="84" mass="9335">MQSVAEQHDCCRIKFTSGVQLTQLQSPKAAGKGYWDYTNVSIAHELCHLHYHPHLAVLCPNGKLHSNLSHLPGCLPHCSLDFSL</sequence>
<evidence type="ECO:0000313" key="2">
    <source>
        <dbReference type="Proteomes" id="UP000694892"/>
    </source>
</evidence>
<proteinExistence type="predicted"/>
<evidence type="ECO:0000313" key="1">
    <source>
        <dbReference type="EMBL" id="OCT78066.1"/>
    </source>
</evidence>
<dbReference type="EMBL" id="CM004475">
    <property type="protein sequence ID" value="OCT78066.1"/>
    <property type="molecule type" value="Genomic_DNA"/>
</dbReference>
<reference evidence="2" key="1">
    <citation type="journal article" date="2016" name="Nature">
        <title>Genome evolution in the allotetraploid frog Xenopus laevis.</title>
        <authorList>
            <person name="Session A.M."/>
            <person name="Uno Y."/>
            <person name="Kwon T."/>
            <person name="Chapman J.A."/>
            <person name="Toyoda A."/>
            <person name="Takahashi S."/>
            <person name="Fukui A."/>
            <person name="Hikosaka A."/>
            <person name="Suzuki A."/>
            <person name="Kondo M."/>
            <person name="van Heeringen S.J."/>
            <person name="Quigley I."/>
            <person name="Heinz S."/>
            <person name="Ogino H."/>
            <person name="Ochi H."/>
            <person name="Hellsten U."/>
            <person name="Lyons J.B."/>
            <person name="Simakov O."/>
            <person name="Putnam N."/>
            <person name="Stites J."/>
            <person name="Kuroki Y."/>
            <person name="Tanaka T."/>
            <person name="Michiue T."/>
            <person name="Watanabe M."/>
            <person name="Bogdanovic O."/>
            <person name="Lister R."/>
            <person name="Georgiou G."/>
            <person name="Paranjpe S.S."/>
            <person name="van Kruijsbergen I."/>
            <person name="Shu S."/>
            <person name="Carlson J."/>
            <person name="Kinoshita T."/>
            <person name="Ohta Y."/>
            <person name="Mawaribuchi S."/>
            <person name="Jenkins J."/>
            <person name="Grimwood J."/>
            <person name="Schmutz J."/>
            <person name="Mitros T."/>
            <person name="Mozaffari S.V."/>
            <person name="Suzuki Y."/>
            <person name="Haramoto Y."/>
            <person name="Yamamoto T.S."/>
            <person name="Takagi C."/>
            <person name="Heald R."/>
            <person name="Miller K."/>
            <person name="Haudenschild C."/>
            <person name="Kitzman J."/>
            <person name="Nakayama T."/>
            <person name="Izutsu Y."/>
            <person name="Robert J."/>
            <person name="Fortriede J."/>
            <person name="Burns K."/>
            <person name="Lotay V."/>
            <person name="Karimi K."/>
            <person name="Yasuoka Y."/>
            <person name="Dichmann D.S."/>
            <person name="Flajnik M.F."/>
            <person name="Houston D.W."/>
            <person name="Shendure J."/>
            <person name="DuPasquier L."/>
            <person name="Vize P.D."/>
            <person name="Zorn A.M."/>
            <person name="Ito M."/>
            <person name="Marcotte E.M."/>
            <person name="Wallingford J.B."/>
            <person name="Ito Y."/>
            <person name="Asashima M."/>
            <person name="Ueno N."/>
            <person name="Matsuda Y."/>
            <person name="Veenstra G.J."/>
            <person name="Fujiyama A."/>
            <person name="Harland R.M."/>
            <person name="Taira M."/>
            <person name="Rokhsar D.S."/>
        </authorList>
    </citation>
    <scope>NUCLEOTIDE SEQUENCE [LARGE SCALE GENOMIC DNA]</scope>
    <source>
        <strain evidence="2">J</strain>
    </source>
</reference>